<proteinExistence type="predicted"/>
<evidence type="ECO:0000256" key="4">
    <source>
        <dbReference type="ARBA" id="ARBA00022989"/>
    </source>
</evidence>
<protein>
    <recommendedName>
        <fullName evidence="10">Flippase-like domain-containing protein</fullName>
    </recommendedName>
</protein>
<keyword evidence="2" id="KW-1003">Cell membrane</keyword>
<evidence type="ECO:0000256" key="2">
    <source>
        <dbReference type="ARBA" id="ARBA00022475"/>
    </source>
</evidence>
<dbReference type="EMBL" id="CP012672">
    <property type="protein sequence ID" value="AUX35228.1"/>
    <property type="molecule type" value="Genomic_DNA"/>
</dbReference>
<reference evidence="8 9" key="1">
    <citation type="submission" date="2015-09" db="EMBL/GenBank/DDBJ databases">
        <title>Sorangium comparison.</title>
        <authorList>
            <person name="Zaburannyi N."/>
            <person name="Bunk B."/>
            <person name="Overmann J."/>
            <person name="Mueller R."/>
        </authorList>
    </citation>
    <scope>NUCLEOTIDE SEQUENCE [LARGE SCALE GENOMIC DNA]</scope>
    <source>
        <strain evidence="8 9">So ce836</strain>
    </source>
</reference>
<feature type="transmembrane region" description="Helical" evidence="7">
    <location>
        <begin position="189"/>
        <end position="206"/>
    </location>
</feature>
<dbReference type="PANTHER" id="PTHR37693:SF1">
    <property type="entry name" value="INTEGRAL MEMBRANE PROTEIN"/>
    <property type="match status" value="1"/>
</dbReference>
<evidence type="ECO:0000256" key="3">
    <source>
        <dbReference type="ARBA" id="ARBA00022692"/>
    </source>
</evidence>
<sequence>MNRATLIRGIQVIVTLTLASFAYVLYSEIHDKQESLAAGLAHVRPGWLLVGAVLALQEGVFGGLRIWVLGRVLWPGLRVRTAVTSEFVLMFCAGVTPGQAGAAPSQAAVLVHGGMRLVDVATAELLTASCTVSFFLLSAVAIFALRQNGMLVLHGGPQIEWLLFFTITMFGSALVALIFAAAYPPLLKAIVRALSVPLGGLLRAALRVARRVPRLRARADAALAAPHATTARVLHSVDEFHKGFRIYMRRGKRAYAAALLLTFGFFCSRFAVAYFILLGLGIPTTPATFVSVGPPIMQIILTQTVLNFALYMSPTPGASGVAELGSNALMSPWVEGAFVVPYVVLWRVLTLFLCMFVGGIYVFRYLGTDVLEARVEETEAEKRALEAARAAGASPASAPGGAPPASVSEGGEEAAGRRRGAG</sequence>
<evidence type="ECO:0000256" key="1">
    <source>
        <dbReference type="ARBA" id="ARBA00004651"/>
    </source>
</evidence>
<gene>
    <name evidence="8" type="ORF">SOCE836_074170</name>
</gene>
<comment type="subcellular location">
    <subcellularLocation>
        <location evidence="1">Cell membrane</location>
        <topology evidence="1">Multi-pass membrane protein</topology>
    </subcellularLocation>
</comment>
<dbReference type="InterPro" id="IPR022791">
    <property type="entry name" value="L-PG_synthase/AglD"/>
</dbReference>
<evidence type="ECO:0000256" key="6">
    <source>
        <dbReference type="SAM" id="MobiDB-lite"/>
    </source>
</evidence>
<feature type="transmembrane region" description="Helical" evidence="7">
    <location>
        <begin position="339"/>
        <end position="363"/>
    </location>
</feature>
<keyword evidence="4 7" id="KW-1133">Transmembrane helix</keyword>
<dbReference type="Pfam" id="PF03706">
    <property type="entry name" value="LPG_synthase_TM"/>
    <property type="match status" value="1"/>
</dbReference>
<feature type="transmembrane region" description="Helical" evidence="7">
    <location>
        <begin position="125"/>
        <end position="145"/>
    </location>
</feature>
<dbReference type="GO" id="GO:0005886">
    <property type="term" value="C:plasma membrane"/>
    <property type="evidence" value="ECO:0007669"/>
    <property type="project" value="UniProtKB-SubCell"/>
</dbReference>
<evidence type="ECO:0000313" key="8">
    <source>
        <dbReference type="EMBL" id="AUX35228.1"/>
    </source>
</evidence>
<dbReference type="RefSeq" id="WP_129578293.1">
    <property type="nucleotide sequence ID" value="NZ_CP012672.1"/>
</dbReference>
<keyword evidence="3 7" id="KW-0812">Transmembrane</keyword>
<dbReference type="Proteomes" id="UP000295497">
    <property type="component" value="Chromosome"/>
</dbReference>
<dbReference type="AlphaFoldDB" id="A0A4P2QY78"/>
<dbReference type="NCBIfam" id="TIGR00374">
    <property type="entry name" value="flippase-like domain"/>
    <property type="match status" value="1"/>
</dbReference>
<feature type="transmembrane region" description="Helical" evidence="7">
    <location>
        <begin position="254"/>
        <end position="277"/>
    </location>
</feature>
<feature type="transmembrane region" description="Helical" evidence="7">
    <location>
        <begin position="161"/>
        <end position="183"/>
    </location>
</feature>
<organism evidence="8 9">
    <name type="scientific">Sorangium cellulosum</name>
    <name type="common">Polyangium cellulosum</name>
    <dbReference type="NCBI Taxonomy" id="56"/>
    <lineage>
        <taxon>Bacteria</taxon>
        <taxon>Pseudomonadati</taxon>
        <taxon>Myxococcota</taxon>
        <taxon>Polyangia</taxon>
        <taxon>Polyangiales</taxon>
        <taxon>Polyangiaceae</taxon>
        <taxon>Sorangium</taxon>
    </lineage>
</organism>
<feature type="transmembrane region" description="Helical" evidence="7">
    <location>
        <begin position="6"/>
        <end position="26"/>
    </location>
</feature>
<evidence type="ECO:0008006" key="10">
    <source>
        <dbReference type="Google" id="ProtNLM"/>
    </source>
</evidence>
<dbReference type="PANTHER" id="PTHR37693">
    <property type="entry name" value="PHOSPHATIDYLGLYCEROL LYSYLTRANSFERASE"/>
    <property type="match status" value="1"/>
</dbReference>
<name>A0A4P2QY78_SORCE</name>
<evidence type="ECO:0000256" key="5">
    <source>
        <dbReference type="ARBA" id="ARBA00023136"/>
    </source>
</evidence>
<feature type="compositionally biased region" description="Low complexity" evidence="6">
    <location>
        <begin position="387"/>
        <end position="409"/>
    </location>
</feature>
<feature type="region of interest" description="Disordered" evidence="6">
    <location>
        <begin position="384"/>
        <end position="422"/>
    </location>
</feature>
<keyword evidence="5 7" id="KW-0472">Membrane</keyword>
<evidence type="ECO:0000256" key="7">
    <source>
        <dbReference type="SAM" id="Phobius"/>
    </source>
</evidence>
<accession>A0A4P2QY78</accession>
<feature type="transmembrane region" description="Helical" evidence="7">
    <location>
        <begin position="47"/>
        <end position="68"/>
    </location>
</feature>
<evidence type="ECO:0000313" key="9">
    <source>
        <dbReference type="Proteomes" id="UP000295497"/>
    </source>
</evidence>